<name>A0A9P4Q5V4_9PEZI</name>
<gene>
    <name evidence="2" type="ORF">K431DRAFT_286086</name>
</gene>
<feature type="transmembrane region" description="Helical" evidence="1">
    <location>
        <begin position="44"/>
        <end position="59"/>
    </location>
</feature>
<proteinExistence type="predicted"/>
<dbReference type="SUPFAM" id="SSF53448">
    <property type="entry name" value="Nucleotide-diphospho-sugar transferases"/>
    <property type="match status" value="1"/>
</dbReference>
<dbReference type="OrthoDB" id="2014201at2759"/>
<dbReference type="InterPro" id="IPR050587">
    <property type="entry name" value="GNT1/Glycosyltrans_8"/>
</dbReference>
<evidence type="ECO:0000313" key="3">
    <source>
        <dbReference type="Proteomes" id="UP000799441"/>
    </source>
</evidence>
<keyword evidence="3" id="KW-1185">Reference proteome</keyword>
<dbReference type="Proteomes" id="UP000799441">
    <property type="component" value="Unassembled WGS sequence"/>
</dbReference>
<dbReference type="Gene3D" id="3.90.550.10">
    <property type="entry name" value="Spore Coat Polysaccharide Biosynthesis Protein SpsA, Chain A"/>
    <property type="match status" value="1"/>
</dbReference>
<accession>A0A9P4Q5V4</accession>
<dbReference type="AlphaFoldDB" id="A0A9P4Q5V4"/>
<sequence length="403" mass="47429">MPAGNYWEDDELEDRLYHLREREKHGSHNPRTDYMLWPFQRRRRAFLLFVGIFVLWWYFTSGSERPVKVDWSRFAYSQYATDTHSMCNAFMVFEALHRLGSKADRVLLYPQEWVGASPRYDRNAQLMHFAQKKYNVKLEPIQLLGADGKATPGTLDEPSDWDVSVTKLRAFDLVQYDRVLHLDSDIVLQQHMDELFMLPKTQVAMPRAYWSKDGNGPALTSLIMLLEPNPREVQAMMETLRHWRMQPDYSNHKKYDMDLLNYRFDKSAMVLPHRPYAMLSSEFRNSDHSVYLGTVNAHNLDPRTRWDPKKALKEAKLIHFSDWPLPKPWVMWPIEGLREIQPDCGGAKTGSCVDREIWKGLYDDFRKRRKDLCRILSVPAPDNWWLWKNETGYVQAVSGPRGG</sequence>
<evidence type="ECO:0000313" key="2">
    <source>
        <dbReference type="EMBL" id="KAF2720085.1"/>
    </source>
</evidence>
<organism evidence="2 3">
    <name type="scientific">Polychaeton citri CBS 116435</name>
    <dbReference type="NCBI Taxonomy" id="1314669"/>
    <lineage>
        <taxon>Eukaryota</taxon>
        <taxon>Fungi</taxon>
        <taxon>Dikarya</taxon>
        <taxon>Ascomycota</taxon>
        <taxon>Pezizomycotina</taxon>
        <taxon>Dothideomycetes</taxon>
        <taxon>Dothideomycetidae</taxon>
        <taxon>Capnodiales</taxon>
        <taxon>Capnodiaceae</taxon>
        <taxon>Polychaeton</taxon>
    </lineage>
</organism>
<protein>
    <submittedName>
        <fullName evidence="2">Glycosyltransferase family 8 protein</fullName>
    </submittedName>
</protein>
<keyword evidence="1" id="KW-1133">Transmembrane helix</keyword>
<dbReference type="PANTHER" id="PTHR11183">
    <property type="entry name" value="GLYCOGENIN SUBFAMILY MEMBER"/>
    <property type="match status" value="1"/>
</dbReference>
<keyword evidence="1" id="KW-0812">Transmembrane</keyword>
<keyword evidence="1" id="KW-0472">Membrane</keyword>
<evidence type="ECO:0000256" key="1">
    <source>
        <dbReference type="SAM" id="Phobius"/>
    </source>
</evidence>
<reference evidence="2" key="1">
    <citation type="journal article" date="2020" name="Stud. Mycol.">
        <title>101 Dothideomycetes genomes: a test case for predicting lifestyles and emergence of pathogens.</title>
        <authorList>
            <person name="Haridas S."/>
            <person name="Albert R."/>
            <person name="Binder M."/>
            <person name="Bloem J."/>
            <person name="Labutti K."/>
            <person name="Salamov A."/>
            <person name="Andreopoulos B."/>
            <person name="Baker S."/>
            <person name="Barry K."/>
            <person name="Bills G."/>
            <person name="Bluhm B."/>
            <person name="Cannon C."/>
            <person name="Castanera R."/>
            <person name="Culley D."/>
            <person name="Daum C."/>
            <person name="Ezra D."/>
            <person name="Gonzalez J."/>
            <person name="Henrissat B."/>
            <person name="Kuo A."/>
            <person name="Liang C."/>
            <person name="Lipzen A."/>
            <person name="Lutzoni F."/>
            <person name="Magnuson J."/>
            <person name="Mondo S."/>
            <person name="Nolan M."/>
            <person name="Ohm R."/>
            <person name="Pangilinan J."/>
            <person name="Park H.-J."/>
            <person name="Ramirez L."/>
            <person name="Alfaro M."/>
            <person name="Sun H."/>
            <person name="Tritt A."/>
            <person name="Yoshinaga Y."/>
            <person name="Zwiers L.-H."/>
            <person name="Turgeon B."/>
            <person name="Goodwin S."/>
            <person name="Spatafora J."/>
            <person name="Crous P."/>
            <person name="Grigoriev I."/>
        </authorList>
    </citation>
    <scope>NUCLEOTIDE SEQUENCE</scope>
    <source>
        <strain evidence="2">CBS 116435</strain>
    </source>
</reference>
<dbReference type="InterPro" id="IPR029044">
    <property type="entry name" value="Nucleotide-diphossugar_trans"/>
</dbReference>
<dbReference type="EMBL" id="MU003803">
    <property type="protein sequence ID" value="KAF2720085.1"/>
    <property type="molecule type" value="Genomic_DNA"/>
</dbReference>
<comment type="caution">
    <text evidence="2">The sequence shown here is derived from an EMBL/GenBank/DDBJ whole genome shotgun (WGS) entry which is preliminary data.</text>
</comment>